<dbReference type="EMBL" id="GBXM01087587">
    <property type="protein sequence ID" value="JAH20990.1"/>
    <property type="molecule type" value="Transcribed_RNA"/>
</dbReference>
<protein>
    <submittedName>
        <fullName evidence="1">Uncharacterized protein</fullName>
    </submittedName>
</protein>
<accession>A0A0E9QXN1</accession>
<evidence type="ECO:0000313" key="1">
    <source>
        <dbReference type="EMBL" id="JAH20990.1"/>
    </source>
</evidence>
<name>A0A0E9QXN1_ANGAN</name>
<reference evidence="1" key="2">
    <citation type="journal article" date="2015" name="Fish Shellfish Immunol.">
        <title>Early steps in the European eel (Anguilla anguilla)-Vibrio vulnificus interaction in the gills: Role of the RtxA13 toxin.</title>
        <authorList>
            <person name="Callol A."/>
            <person name="Pajuelo D."/>
            <person name="Ebbesson L."/>
            <person name="Teles M."/>
            <person name="MacKenzie S."/>
            <person name="Amaro C."/>
        </authorList>
    </citation>
    <scope>NUCLEOTIDE SEQUENCE</scope>
</reference>
<reference evidence="1" key="1">
    <citation type="submission" date="2014-11" db="EMBL/GenBank/DDBJ databases">
        <authorList>
            <person name="Amaro Gonzalez C."/>
        </authorList>
    </citation>
    <scope>NUCLEOTIDE SEQUENCE</scope>
</reference>
<proteinExistence type="predicted"/>
<sequence length="28" mass="3039">MKQALTVNSRVHTLVTESVGTYSLDTTS</sequence>
<organism evidence="1">
    <name type="scientific">Anguilla anguilla</name>
    <name type="common">European freshwater eel</name>
    <name type="synonym">Muraena anguilla</name>
    <dbReference type="NCBI Taxonomy" id="7936"/>
    <lineage>
        <taxon>Eukaryota</taxon>
        <taxon>Metazoa</taxon>
        <taxon>Chordata</taxon>
        <taxon>Craniata</taxon>
        <taxon>Vertebrata</taxon>
        <taxon>Euteleostomi</taxon>
        <taxon>Actinopterygii</taxon>
        <taxon>Neopterygii</taxon>
        <taxon>Teleostei</taxon>
        <taxon>Anguilliformes</taxon>
        <taxon>Anguillidae</taxon>
        <taxon>Anguilla</taxon>
    </lineage>
</organism>
<dbReference type="AlphaFoldDB" id="A0A0E9QXN1"/>